<evidence type="ECO:0000313" key="3">
    <source>
        <dbReference type="Proteomes" id="UP001223720"/>
    </source>
</evidence>
<feature type="compositionally biased region" description="Basic residues" evidence="1">
    <location>
        <begin position="83"/>
        <end position="96"/>
    </location>
</feature>
<proteinExistence type="predicted"/>
<reference evidence="2" key="1">
    <citation type="journal article" date="2022" name="Biotechnol. Bioprocess Eng.">
        <title>Pan-genome Analysis Reveals Comparative Genomic Features of Central Metabolic Pathways in Methylorubrum extorquens.</title>
        <authorList>
            <person name="Lee G.M."/>
            <person name="Scott-Nevros Z.K."/>
            <person name="Lee S.-M."/>
            <person name="Kim D."/>
        </authorList>
    </citation>
    <scope>NUCLEOTIDE SEQUENCE</scope>
    <source>
        <strain evidence="2">ATCC 55366</strain>
    </source>
</reference>
<feature type="region of interest" description="Disordered" evidence="1">
    <location>
        <begin position="1"/>
        <end position="60"/>
    </location>
</feature>
<evidence type="ECO:0000256" key="1">
    <source>
        <dbReference type="SAM" id="MobiDB-lite"/>
    </source>
</evidence>
<dbReference type="EMBL" id="CP073633">
    <property type="protein sequence ID" value="WHQ68334.1"/>
    <property type="molecule type" value="Genomic_DNA"/>
</dbReference>
<protein>
    <submittedName>
        <fullName evidence="2">Uncharacterized protein</fullName>
    </submittedName>
</protein>
<organism evidence="2 3">
    <name type="scientific">Methylorubrum extorquens</name>
    <name type="common">Methylobacterium dichloromethanicum</name>
    <name type="synonym">Methylobacterium extorquens</name>
    <dbReference type="NCBI Taxonomy" id="408"/>
    <lineage>
        <taxon>Bacteria</taxon>
        <taxon>Pseudomonadati</taxon>
        <taxon>Pseudomonadota</taxon>
        <taxon>Alphaproteobacteria</taxon>
        <taxon>Hyphomicrobiales</taxon>
        <taxon>Methylobacteriaceae</taxon>
        <taxon>Methylorubrum</taxon>
    </lineage>
</organism>
<dbReference type="Proteomes" id="UP001223720">
    <property type="component" value="Chromosome"/>
</dbReference>
<sequence>MKAGIDPTVSAAAVTAAKAPDASEDDIGRCDKHPSSRPRMPGAAADSLTPSQFGKRGKREGLLGGGCSGAVAIQATISKIHRYRRRKSPKTNKQRKQLPLTSIRIG</sequence>
<feature type="compositionally biased region" description="Low complexity" evidence="1">
    <location>
        <begin position="1"/>
        <end position="20"/>
    </location>
</feature>
<name>A0AAX3WAC0_METEX</name>
<feature type="region of interest" description="Disordered" evidence="1">
    <location>
        <begin position="83"/>
        <end position="106"/>
    </location>
</feature>
<dbReference type="AlphaFoldDB" id="A0AAX3WAC0"/>
<accession>A0AAX3WAC0</accession>
<dbReference type="RefSeq" id="WP_283535093.1">
    <property type="nucleotide sequence ID" value="NZ_CP073633.1"/>
</dbReference>
<gene>
    <name evidence="2" type="ORF">KEC54_18335</name>
</gene>
<evidence type="ECO:0000313" key="2">
    <source>
        <dbReference type="EMBL" id="WHQ68334.1"/>
    </source>
</evidence>